<evidence type="ECO:0000259" key="2">
    <source>
        <dbReference type="Pfam" id="PF15793"/>
    </source>
</evidence>
<dbReference type="Pfam" id="PF21669">
    <property type="entry name" value="SHLD2_OB1"/>
    <property type="match status" value="1"/>
</dbReference>
<feature type="compositionally biased region" description="Polar residues" evidence="1">
    <location>
        <begin position="360"/>
        <end position="375"/>
    </location>
</feature>
<evidence type="ECO:0000313" key="5">
    <source>
        <dbReference type="Proteomes" id="UP000694388"/>
    </source>
</evidence>
<dbReference type="AlphaFoldDB" id="A0A8C4R1E1"/>
<dbReference type="InterPro" id="IPR031589">
    <property type="entry name" value="SHLD2_C"/>
</dbReference>
<feature type="domain" description="Shieldin complex subunit 2 first OB fold" evidence="3">
    <location>
        <begin position="421"/>
        <end position="552"/>
    </location>
</feature>
<evidence type="ECO:0008006" key="6">
    <source>
        <dbReference type="Google" id="ProtNLM"/>
    </source>
</evidence>
<feature type="region of interest" description="Disordered" evidence="1">
    <location>
        <begin position="353"/>
        <end position="375"/>
    </location>
</feature>
<dbReference type="Pfam" id="PF15793">
    <property type="entry name" value="SHLD2_C"/>
    <property type="match status" value="1"/>
</dbReference>
<dbReference type="PANTHER" id="PTHR14495">
    <property type="entry name" value="SHIELDIN COMPLEX SUBUNIT 2"/>
    <property type="match status" value="1"/>
</dbReference>
<feature type="region of interest" description="Disordered" evidence="1">
    <location>
        <begin position="392"/>
        <end position="415"/>
    </location>
</feature>
<dbReference type="PANTHER" id="PTHR14495:SF2">
    <property type="entry name" value="SHIELDIN COMPLEX SUBUNIT 2"/>
    <property type="match status" value="1"/>
</dbReference>
<dbReference type="Ensembl" id="ENSEBUT00000024256.1">
    <property type="protein sequence ID" value="ENSEBUP00000023680.1"/>
    <property type="gene ID" value="ENSEBUG00000014595.1"/>
</dbReference>
<dbReference type="Ensembl" id="ENSEBUT00000024269.1">
    <property type="protein sequence ID" value="ENSEBUP00000023693.1"/>
    <property type="gene ID" value="ENSEBUG00000014595.1"/>
</dbReference>
<dbReference type="GeneTree" id="ENSGT00390000003133"/>
<dbReference type="GO" id="GO:0010569">
    <property type="term" value="P:regulation of double-strand break repair via homologous recombination"/>
    <property type="evidence" value="ECO:0007669"/>
    <property type="project" value="TreeGrafter"/>
</dbReference>
<proteinExistence type="predicted"/>
<dbReference type="GO" id="GO:0005634">
    <property type="term" value="C:nucleus"/>
    <property type="evidence" value="ECO:0007669"/>
    <property type="project" value="TreeGrafter"/>
</dbReference>
<evidence type="ECO:0000313" key="4">
    <source>
        <dbReference type="Ensembl" id="ENSEBUP00000023680.1"/>
    </source>
</evidence>
<dbReference type="Proteomes" id="UP000694388">
    <property type="component" value="Unplaced"/>
</dbReference>
<dbReference type="GO" id="GO:0035861">
    <property type="term" value="C:site of double-strand break"/>
    <property type="evidence" value="ECO:0007669"/>
    <property type="project" value="TreeGrafter"/>
</dbReference>
<organism evidence="4 5">
    <name type="scientific">Eptatretus burgeri</name>
    <name type="common">Inshore hagfish</name>
    <dbReference type="NCBI Taxonomy" id="7764"/>
    <lineage>
        <taxon>Eukaryota</taxon>
        <taxon>Metazoa</taxon>
        <taxon>Chordata</taxon>
        <taxon>Craniata</taxon>
        <taxon>Vertebrata</taxon>
        <taxon>Cyclostomata</taxon>
        <taxon>Myxini</taxon>
        <taxon>Myxiniformes</taxon>
        <taxon>Myxinidae</taxon>
        <taxon>Eptatretinae</taxon>
        <taxon>Eptatretus</taxon>
    </lineage>
</organism>
<reference evidence="4" key="1">
    <citation type="submission" date="2025-05" db="UniProtKB">
        <authorList>
            <consortium name="Ensembl"/>
        </authorList>
    </citation>
    <scope>IDENTIFICATION</scope>
</reference>
<sequence>MKKRIYAFVGAPSINLDLWDVNIPENSVQKEEHHAPLWHIQTGGVSSHSDPACMSMGKQIPLSTCENSVVKNKQEALNGENNDGQQRDNPTGEYSADVLQMSTKVVSGDLVQNCPQVADFTESHWTVNSDVVHEPLSPELFDLDASAEGQFENSFQMKERKCCQIHETKEGKFGCREIFDDAKESQTLFPSFLSEECDGLQNSSRSTTWKRVSSDEHEEERNFKVLKKPPKHASSQSKDDVCVECKYKENSLCQLHRCLPHETGGMMFECVGSGLLCSQVSQPIATVDGRRLHQGRDWKCEVVHSVTIKEKSFGTAFPVSINCESSLEDYHTVASTEKSNFKRSVTSAHFHRKLEEQTETARSPKSSCQSDVQNNDAQNTVIAQRTLKGAYQQRSADKVGGSWQSSSKGMKNTDSGRVKTDTLRVCLSDRSGPGKNLLAVVLNSRGVRYVQATKGFCAGRSFSVSSLLLMDWLGDTATLELWRTAAFWALMLLPGDVVVITDVRSQKGSKHVQTTEVLTSTARSRMLHLGACEALHPQNWFSIVQPECLELLKACAAMRQPQILGRSGSGLAHVSAVDYVKLHDVIPGTVLHCVARVLSVRICSDPHVDPRLQRVVVRLQQEKGEVYWLLLYGQAKVYFEHLHKHLGRIWAFLYIVASEGPMTSATEFHSTPLSMCELLFNDDCRAVHFVACFSRKEPILEAPNIRSMLTSSYRGCATLQTKIVALNFYNNSFGNQTPLLTVNTATSLVSLATSLANLVYHGCESCAKELWADSNGIYSQCLSCIPVGHPHLFYRPAILQAQDESGMLSIRLSPHMVKKVFLNIPPGWLQNCAGHPGEPTYAELLADLCLSLVAAGKQCFHLLLLLHVDEDENDVPRERCCTLLQLHTLH</sequence>
<protein>
    <recommendedName>
        <fullName evidence="6">Shieldin complex subunit 2 C-terminal domain-containing protein</fullName>
    </recommendedName>
</protein>
<keyword evidence="5" id="KW-1185">Reference proteome</keyword>
<dbReference type="InterPro" id="IPR049507">
    <property type="entry name" value="SHLD2_OB1"/>
</dbReference>
<evidence type="ECO:0000259" key="3">
    <source>
        <dbReference type="Pfam" id="PF21669"/>
    </source>
</evidence>
<feature type="compositionally biased region" description="Polar residues" evidence="1">
    <location>
        <begin position="402"/>
        <end position="413"/>
    </location>
</feature>
<feature type="domain" description="Shieldin complex subunit 2 C-terminal" evidence="2">
    <location>
        <begin position="722"/>
        <end position="887"/>
    </location>
</feature>
<accession>A0A8C4R1E1</accession>
<dbReference type="InterPro" id="IPR029715">
    <property type="entry name" value="FAM35A"/>
</dbReference>
<evidence type="ECO:0000256" key="1">
    <source>
        <dbReference type="SAM" id="MobiDB-lite"/>
    </source>
</evidence>
<name>A0A8C4R1E1_EPTBU</name>